<name>A0A0D0DN53_9AGAM</name>
<dbReference type="InParanoid" id="A0A0D0DN53"/>
<dbReference type="HOGENOM" id="CLU_2549234_0_0_1"/>
<organism evidence="1 2">
    <name type="scientific">Paxillus rubicundulus Ve08.2h10</name>
    <dbReference type="NCBI Taxonomy" id="930991"/>
    <lineage>
        <taxon>Eukaryota</taxon>
        <taxon>Fungi</taxon>
        <taxon>Dikarya</taxon>
        <taxon>Basidiomycota</taxon>
        <taxon>Agaricomycotina</taxon>
        <taxon>Agaricomycetes</taxon>
        <taxon>Agaricomycetidae</taxon>
        <taxon>Boletales</taxon>
        <taxon>Paxilineae</taxon>
        <taxon>Paxillaceae</taxon>
        <taxon>Paxillus</taxon>
    </lineage>
</organism>
<feature type="non-terminal residue" evidence="1">
    <location>
        <position position="1"/>
    </location>
</feature>
<accession>A0A0D0DN53</accession>
<protein>
    <submittedName>
        <fullName evidence="1">Unplaced genomic scaffold scaffold_380, whole genome shotgun sequence</fullName>
    </submittedName>
</protein>
<gene>
    <name evidence="1" type="ORF">PAXRUDRAFT_145525</name>
</gene>
<evidence type="ECO:0000313" key="1">
    <source>
        <dbReference type="EMBL" id="KIK93228.1"/>
    </source>
</evidence>
<reference evidence="2" key="2">
    <citation type="submission" date="2015-01" db="EMBL/GenBank/DDBJ databases">
        <title>Evolutionary Origins and Diversification of the Mycorrhizal Mutualists.</title>
        <authorList>
            <consortium name="DOE Joint Genome Institute"/>
            <consortium name="Mycorrhizal Genomics Consortium"/>
            <person name="Kohler A."/>
            <person name="Kuo A."/>
            <person name="Nagy L.G."/>
            <person name="Floudas D."/>
            <person name="Copeland A."/>
            <person name="Barry K.W."/>
            <person name="Cichocki N."/>
            <person name="Veneault-Fourrey C."/>
            <person name="LaButti K."/>
            <person name="Lindquist E.A."/>
            <person name="Lipzen A."/>
            <person name="Lundell T."/>
            <person name="Morin E."/>
            <person name="Murat C."/>
            <person name="Riley R."/>
            <person name="Ohm R."/>
            <person name="Sun H."/>
            <person name="Tunlid A."/>
            <person name="Henrissat B."/>
            <person name="Grigoriev I.V."/>
            <person name="Hibbett D.S."/>
            <person name="Martin F."/>
        </authorList>
    </citation>
    <scope>NUCLEOTIDE SEQUENCE [LARGE SCALE GENOMIC DNA]</scope>
    <source>
        <strain evidence="2">Ve08.2h10</strain>
    </source>
</reference>
<proteinExistence type="predicted"/>
<dbReference type="OrthoDB" id="2693386at2759"/>
<dbReference type="EMBL" id="KN825202">
    <property type="protein sequence ID" value="KIK93228.1"/>
    <property type="molecule type" value="Genomic_DNA"/>
</dbReference>
<reference evidence="1 2" key="1">
    <citation type="submission" date="2014-04" db="EMBL/GenBank/DDBJ databases">
        <authorList>
            <consortium name="DOE Joint Genome Institute"/>
            <person name="Kuo A."/>
            <person name="Kohler A."/>
            <person name="Jargeat P."/>
            <person name="Nagy L.G."/>
            <person name="Floudas D."/>
            <person name="Copeland A."/>
            <person name="Barry K.W."/>
            <person name="Cichocki N."/>
            <person name="Veneault-Fourrey C."/>
            <person name="LaButti K."/>
            <person name="Lindquist E.A."/>
            <person name="Lipzen A."/>
            <person name="Lundell T."/>
            <person name="Morin E."/>
            <person name="Murat C."/>
            <person name="Sun H."/>
            <person name="Tunlid A."/>
            <person name="Henrissat B."/>
            <person name="Grigoriev I.V."/>
            <person name="Hibbett D.S."/>
            <person name="Martin F."/>
            <person name="Nordberg H.P."/>
            <person name="Cantor M.N."/>
            <person name="Hua S.X."/>
        </authorList>
    </citation>
    <scope>NUCLEOTIDE SEQUENCE [LARGE SCALE GENOMIC DNA]</scope>
    <source>
        <strain evidence="1 2">Ve08.2h10</strain>
    </source>
</reference>
<dbReference type="AlphaFoldDB" id="A0A0D0DN53"/>
<keyword evidence="2" id="KW-1185">Reference proteome</keyword>
<dbReference type="Proteomes" id="UP000054538">
    <property type="component" value="Unassembled WGS sequence"/>
</dbReference>
<sequence length="83" mass="9900">IFNLCHFELAFLRFKVKFVLLEDLKYTLGDLTVFFKRTGEDEDVIKIDEDFPFQNKVMEDVVHDVLEGSGRISETEEHNKWFK</sequence>
<evidence type="ECO:0000313" key="2">
    <source>
        <dbReference type="Proteomes" id="UP000054538"/>
    </source>
</evidence>